<name>A0A9P7FB55_9AGAM</name>
<dbReference type="OrthoDB" id="3184186at2759"/>
<dbReference type="GeneID" id="64693316"/>
<gene>
    <name evidence="1" type="ORF">F5147DRAFT_571739</name>
</gene>
<accession>A0A9P7FB55</accession>
<evidence type="ECO:0000313" key="2">
    <source>
        <dbReference type="Proteomes" id="UP000823399"/>
    </source>
</evidence>
<dbReference type="EMBL" id="JABBWM010000013">
    <property type="protein sequence ID" value="KAG2113038.1"/>
    <property type="molecule type" value="Genomic_DNA"/>
</dbReference>
<reference evidence="1" key="1">
    <citation type="journal article" date="2020" name="New Phytol.">
        <title>Comparative genomics reveals dynamic genome evolution in host specialist ectomycorrhizal fungi.</title>
        <authorList>
            <person name="Lofgren L.A."/>
            <person name="Nguyen N.H."/>
            <person name="Vilgalys R."/>
            <person name="Ruytinx J."/>
            <person name="Liao H.L."/>
            <person name="Branco S."/>
            <person name="Kuo A."/>
            <person name="LaButti K."/>
            <person name="Lipzen A."/>
            <person name="Andreopoulos W."/>
            <person name="Pangilinan J."/>
            <person name="Riley R."/>
            <person name="Hundley H."/>
            <person name="Na H."/>
            <person name="Barry K."/>
            <person name="Grigoriev I.V."/>
            <person name="Stajich J.E."/>
            <person name="Kennedy P.G."/>
        </authorList>
    </citation>
    <scope>NUCLEOTIDE SEQUENCE</scope>
    <source>
        <strain evidence="1">FC423</strain>
    </source>
</reference>
<organism evidence="1 2">
    <name type="scientific">Suillus discolor</name>
    <dbReference type="NCBI Taxonomy" id="1912936"/>
    <lineage>
        <taxon>Eukaryota</taxon>
        <taxon>Fungi</taxon>
        <taxon>Dikarya</taxon>
        <taxon>Basidiomycota</taxon>
        <taxon>Agaricomycotina</taxon>
        <taxon>Agaricomycetes</taxon>
        <taxon>Agaricomycetidae</taxon>
        <taxon>Boletales</taxon>
        <taxon>Suillineae</taxon>
        <taxon>Suillaceae</taxon>
        <taxon>Suillus</taxon>
    </lineage>
</organism>
<dbReference type="AlphaFoldDB" id="A0A9P7FB55"/>
<comment type="caution">
    <text evidence="1">The sequence shown here is derived from an EMBL/GenBank/DDBJ whole genome shotgun (WGS) entry which is preliminary data.</text>
</comment>
<keyword evidence="2" id="KW-1185">Reference proteome</keyword>
<protein>
    <submittedName>
        <fullName evidence="1">Uncharacterized protein</fullName>
    </submittedName>
</protein>
<dbReference type="RefSeq" id="XP_041295596.1">
    <property type="nucleotide sequence ID" value="XM_041431057.1"/>
</dbReference>
<dbReference type="Proteomes" id="UP000823399">
    <property type="component" value="Unassembled WGS sequence"/>
</dbReference>
<sequence length="70" mass="7856">HDPTISYPRIYHDFFTFKSPSHLLKLSVAQGIAQSTFFARYHSVASFVLSSPRNVLTPQQASLGGLYENI</sequence>
<feature type="non-terminal residue" evidence="1">
    <location>
        <position position="1"/>
    </location>
</feature>
<proteinExistence type="predicted"/>
<evidence type="ECO:0000313" key="1">
    <source>
        <dbReference type="EMBL" id="KAG2113038.1"/>
    </source>
</evidence>